<evidence type="ECO:0000256" key="3">
    <source>
        <dbReference type="SAM" id="SignalP"/>
    </source>
</evidence>
<dbReference type="InterPro" id="IPR008979">
    <property type="entry name" value="Galactose-bd-like_sf"/>
</dbReference>
<gene>
    <name evidence="5" type="ORF">QJ522_19490</name>
</gene>
<dbReference type="Gene3D" id="2.60.40.10">
    <property type="entry name" value="Immunoglobulins"/>
    <property type="match status" value="2"/>
</dbReference>
<dbReference type="InterPro" id="IPR000421">
    <property type="entry name" value="FA58C"/>
</dbReference>
<feature type="signal peptide" evidence="3">
    <location>
        <begin position="1"/>
        <end position="22"/>
    </location>
</feature>
<feature type="chain" id="PRO_5043319502" evidence="3">
    <location>
        <begin position="23"/>
        <end position="964"/>
    </location>
</feature>
<dbReference type="RefSeq" id="WP_349246663.1">
    <property type="nucleotide sequence ID" value="NZ_JASCXX010000031.1"/>
</dbReference>
<organism evidence="5 6">
    <name type="scientific">Anaerobaca lacustris</name>
    <dbReference type="NCBI Taxonomy" id="3044600"/>
    <lineage>
        <taxon>Bacteria</taxon>
        <taxon>Pseudomonadati</taxon>
        <taxon>Planctomycetota</taxon>
        <taxon>Phycisphaerae</taxon>
        <taxon>Sedimentisphaerales</taxon>
        <taxon>Anaerobacaceae</taxon>
        <taxon>Anaerobaca</taxon>
    </lineage>
</organism>
<keyword evidence="1 3" id="KW-0732">Signal</keyword>
<dbReference type="InterPro" id="IPR006558">
    <property type="entry name" value="LamG-like"/>
</dbReference>
<dbReference type="Proteomes" id="UP001431776">
    <property type="component" value="Unassembled WGS sequence"/>
</dbReference>
<evidence type="ECO:0000313" key="5">
    <source>
        <dbReference type="EMBL" id="MDI6451255.1"/>
    </source>
</evidence>
<accession>A0AAW6U2X9</accession>
<comment type="caution">
    <text evidence="5">The sequence shown here is derived from an EMBL/GenBank/DDBJ whole genome shotgun (WGS) entry which is preliminary data.</text>
</comment>
<evidence type="ECO:0000259" key="4">
    <source>
        <dbReference type="PROSITE" id="PS50022"/>
    </source>
</evidence>
<dbReference type="Pfam" id="PF00754">
    <property type="entry name" value="F5_F8_type_C"/>
    <property type="match status" value="1"/>
</dbReference>
<dbReference type="AlphaFoldDB" id="A0AAW6U2X9"/>
<dbReference type="InterPro" id="IPR013320">
    <property type="entry name" value="ConA-like_dom_sf"/>
</dbReference>
<evidence type="ECO:0000256" key="1">
    <source>
        <dbReference type="ARBA" id="ARBA00022729"/>
    </source>
</evidence>
<dbReference type="EMBL" id="JASCXX010000031">
    <property type="protein sequence ID" value="MDI6451255.1"/>
    <property type="molecule type" value="Genomic_DNA"/>
</dbReference>
<dbReference type="SMART" id="SM00560">
    <property type="entry name" value="LamGL"/>
    <property type="match status" value="1"/>
</dbReference>
<dbReference type="Pfam" id="PF13385">
    <property type="entry name" value="Laminin_G_3"/>
    <property type="match status" value="1"/>
</dbReference>
<reference evidence="5" key="1">
    <citation type="submission" date="2023-05" db="EMBL/GenBank/DDBJ databases">
        <title>Anaerotaeda fermentans gen. nov., sp. nov., a novel anaerobic planctomycete of the new family within the order Sedimentisphaerales isolated from Taman Peninsula, Russia.</title>
        <authorList>
            <person name="Khomyakova M.A."/>
            <person name="Merkel A.Y."/>
            <person name="Slobodkin A.I."/>
        </authorList>
    </citation>
    <scope>NUCLEOTIDE SEQUENCE</scope>
    <source>
        <strain evidence="5">M17dextr</strain>
    </source>
</reference>
<protein>
    <submittedName>
        <fullName evidence="5">Discoidin domain-containing protein</fullName>
    </submittedName>
</protein>
<dbReference type="SUPFAM" id="SSF49899">
    <property type="entry name" value="Concanavalin A-like lectins/glucanases"/>
    <property type="match status" value="1"/>
</dbReference>
<dbReference type="Gene3D" id="2.60.120.200">
    <property type="match status" value="2"/>
</dbReference>
<evidence type="ECO:0000313" key="6">
    <source>
        <dbReference type="Proteomes" id="UP001431776"/>
    </source>
</evidence>
<dbReference type="Gene3D" id="2.60.120.260">
    <property type="entry name" value="Galactose-binding domain-like"/>
    <property type="match status" value="1"/>
</dbReference>
<dbReference type="SUPFAM" id="SSF49785">
    <property type="entry name" value="Galactose-binding domain-like"/>
    <property type="match status" value="1"/>
</dbReference>
<dbReference type="InterPro" id="IPR013783">
    <property type="entry name" value="Ig-like_fold"/>
</dbReference>
<feature type="domain" description="F5/8 type C" evidence="4">
    <location>
        <begin position="341"/>
        <end position="476"/>
    </location>
</feature>
<keyword evidence="6" id="KW-1185">Reference proteome</keyword>
<name>A0AAW6U2X9_9BACT</name>
<sequence length="964" mass="102871">MCRQLVLVLLVAASFFSSTGSAYGRFDPAKDPALLGWWSFDEGSGTVAADGSGNGNDGTVNGGATWVAGLYGSALQFNGQDAYVGTGKSLLNGLAGFTMAGWVSAGNTGVYSSLFGQNDLIEFGFTTENGGQVGTWMAGNGWAFIGANYGFSYPSWHHLALAGDATRIALYIDGQEQASDEGGMTGGTSSYFFSIGGNVFNATGDWFRGEIDDVWLFSRALTQAEIQAVMKGPGGPGIAKAPRPADEAADVPRDVVLGWTTGEFAAAHDVYFGTAFDDVNDASRDNPMAILVSQGQTATIYDPPGALDFGQTYYWRIDEVNAPPDATVFKGNVWSFTTEPFAYPVTNVIATTNGASEEGAEPENTVNGSGLAANDTHSIDATEMWLARPVGTEPLWIQFEFDRVLKMHELHVWNYNVQFERLLGFGVKAVTIEYSTDGTDWAALGDFELAQATSRADYVHNTVIDLSGVAARYIRFVVHSGYGTMGQYGLSEVRFTTIPVHPREPQPADGTVGLAPDTSLSWRAGREAASHEVLLGTDPEALAPAATVHAPGYAPAALEFAGTYYWQVVEVNQTEAISSWAGDVWSFSIQEYAVIDDFEDYTDDLDAGQAIFDTWIDGWVNGSGSTVGYLEAPFAERTIVYEGRQSMPLQYDNAGSPWYSQAERTWDAPQDWTGHGADALVLHIQGRAPAFFETPDGQILMNAIGTDIWDSADQFRFAYKGLSGDGSIVARVDSLLDSNAWAKAGVMIRETLEPGSKHAMVVVTPANGVSFQRRPTANANSENSDVAGVAAPYWVKLTRTGSIFTAQQSADGVTWIDVPATASVNIPMAADVHIGLALTSHDTAISTGAEFSGVMTTGNVTGAWQIAEIGVAQPQGNSAEPLYVALEDSDGRVKVVRHPDPIATARPGWRRWRIPLSEFQAAGVRADSIRTMSIGTGDPESPAVGGSGVVFIDDIGFGKPTTTD</sequence>
<dbReference type="PROSITE" id="PS50022">
    <property type="entry name" value="FA58C_3"/>
    <property type="match status" value="1"/>
</dbReference>
<keyword evidence="2" id="KW-1015">Disulfide bond</keyword>
<proteinExistence type="predicted"/>
<evidence type="ECO:0000256" key="2">
    <source>
        <dbReference type="ARBA" id="ARBA00023157"/>
    </source>
</evidence>